<protein>
    <recommendedName>
        <fullName evidence="5">HTH lysR-type domain-containing protein</fullName>
    </recommendedName>
</protein>
<dbReference type="SUPFAM" id="SSF46785">
    <property type="entry name" value="Winged helix' DNA-binding domain"/>
    <property type="match status" value="1"/>
</dbReference>
<dbReference type="InterPro" id="IPR000847">
    <property type="entry name" value="LysR_HTH_N"/>
</dbReference>
<organism evidence="6 7">
    <name type="scientific">Devosia geojensis</name>
    <dbReference type="NCBI Taxonomy" id="443610"/>
    <lineage>
        <taxon>Bacteria</taxon>
        <taxon>Pseudomonadati</taxon>
        <taxon>Pseudomonadota</taxon>
        <taxon>Alphaproteobacteria</taxon>
        <taxon>Hyphomicrobiales</taxon>
        <taxon>Devosiaceae</taxon>
        <taxon>Devosia</taxon>
    </lineage>
</organism>
<keyword evidence="3" id="KW-0238">DNA-binding</keyword>
<dbReference type="GO" id="GO:0003700">
    <property type="term" value="F:DNA-binding transcription factor activity"/>
    <property type="evidence" value="ECO:0007669"/>
    <property type="project" value="InterPro"/>
</dbReference>
<sequence>MSDKHAAPPSNGPKRDHFDGLVAFATLAETRNFRAAARRLGISPSALSQIIRLLEARVGAPLLARTTRQVGLTQAGEAFLAGVRPAIANVETALTQVTTLGSNVTGLLRLNVPRAASGMLFTQLLQEFLGAHPGLEVELFASDSFDNVLADGFDAGVRLGETLDPDMVAVPITPPFAFAVYGSPGYLQRNGRPLDPADLAGHRCIRFRSSDGRIYRWQFVRDGRMFEMDVTGGLIVNDSAANLMAAEAGEGLAYAASPLAQVQVEEGRLEPVLTAFTPVTPGLFLYYPGRTQALPRLTALVEFLRQKFRQRAAVMPPSTKTAEPVR</sequence>
<comment type="similarity">
    <text evidence="1">Belongs to the LysR transcriptional regulatory family.</text>
</comment>
<evidence type="ECO:0000256" key="2">
    <source>
        <dbReference type="ARBA" id="ARBA00023015"/>
    </source>
</evidence>
<gene>
    <name evidence="6" type="ORF">VE25_10825</name>
</gene>
<dbReference type="InterPro" id="IPR005119">
    <property type="entry name" value="LysR_subst-bd"/>
</dbReference>
<proteinExistence type="inferred from homology"/>
<dbReference type="Gene3D" id="1.10.10.10">
    <property type="entry name" value="Winged helix-like DNA-binding domain superfamily/Winged helix DNA-binding domain"/>
    <property type="match status" value="1"/>
</dbReference>
<dbReference type="SUPFAM" id="SSF53850">
    <property type="entry name" value="Periplasmic binding protein-like II"/>
    <property type="match status" value="1"/>
</dbReference>
<dbReference type="InterPro" id="IPR058163">
    <property type="entry name" value="LysR-type_TF_proteobact-type"/>
</dbReference>
<accession>A0A0F5FS40</accession>
<reference evidence="6 7" key="1">
    <citation type="submission" date="2015-03" db="EMBL/GenBank/DDBJ databases">
        <authorList>
            <person name="Hassan Y.I."/>
            <person name="Lepp D."/>
            <person name="Li X.-Z."/>
            <person name="Zhou T."/>
        </authorList>
    </citation>
    <scope>NUCLEOTIDE SEQUENCE [LARGE SCALE GENOMIC DNA]</scope>
    <source>
        <strain evidence="6 7">BD-c194</strain>
    </source>
</reference>
<dbReference type="EMBL" id="JZEX01000108">
    <property type="protein sequence ID" value="KKB11671.1"/>
    <property type="molecule type" value="Genomic_DNA"/>
</dbReference>
<dbReference type="FunFam" id="1.10.10.10:FF:000001">
    <property type="entry name" value="LysR family transcriptional regulator"/>
    <property type="match status" value="1"/>
</dbReference>
<dbReference type="InterPro" id="IPR036390">
    <property type="entry name" value="WH_DNA-bd_sf"/>
</dbReference>
<dbReference type="InterPro" id="IPR036388">
    <property type="entry name" value="WH-like_DNA-bd_sf"/>
</dbReference>
<keyword evidence="2" id="KW-0805">Transcription regulation</keyword>
<dbReference type="PANTHER" id="PTHR30537:SF5">
    <property type="entry name" value="HTH-TYPE TRANSCRIPTIONAL ACTIVATOR TTDR-RELATED"/>
    <property type="match status" value="1"/>
</dbReference>
<evidence type="ECO:0000256" key="3">
    <source>
        <dbReference type="ARBA" id="ARBA00023125"/>
    </source>
</evidence>
<dbReference type="Pfam" id="PF00126">
    <property type="entry name" value="HTH_1"/>
    <property type="match status" value="1"/>
</dbReference>
<comment type="caution">
    <text evidence="6">The sequence shown here is derived from an EMBL/GenBank/DDBJ whole genome shotgun (WGS) entry which is preliminary data.</text>
</comment>
<keyword evidence="4" id="KW-0804">Transcription</keyword>
<feature type="domain" description="HTH lysR-type" evidence="5">
    <location>
        <begin position="18"/>
        <end position="73"/>
    </location>
</feature>
<evidence type="ECO:0000256" key="1">
    <source>
        <dbReference type="ARBA" id="ARBA00009437"/>
    </source>
</evidence>
<dbReference type="OrthoDB" id="9807765at2"/>
<keyword evidence="7" id="KW-1185">Reference proteome</keyword>
<dbReference type="GO" id="GO:0003677">
    <property type="term" value="F:DNA binding"/>
    <property type="evidence" value="ECO:0007669"/>
    <property type="project" value="UniProtKB-KW"/>
</dbReference>
<dbReference type="PROSITE" id="PS50931">
    <property type="entry name" value="HTH_LYSR"/>
    <property type="match status" value="1"/>
</dbReference>
<dbReference type="RefSeq" id="WP_046108638.1">
    <property type="nucleotide sequence ID" value="NZ_JZEX01000108.1"/>
</dbReference>
<name>A0A0F5FS40_9HYPH</name>
<dbReference type="PANTHER" id="PTHR30537">
    <property type="entry name" value="HTH-TYPE TRANSCRIPTIONAL REGULATOR"/>
    <property type="match status" value="1"/>
</dbReference>
<evidence type="ECO:0000313" key="6">
    <source>
        <dbReference type="EMBL" id="KKB11671.1"/>
    </source>
</evidence>
<dbReference type="STRING" id="443610.VE25_10825"/>
<dbReference type="AlphaFoldDB" id="A0A0F5FS40"/>
<dbReference type="Proteomes" id="UP000033632">
    <property type="component" value="Unassembled WGS sequence"/>
</dbReference>
<dbReference type="Pfam" id="PF03466">
    <property type="entry name" value="LysR_substrate"/>
    <property type="match status" value="1"/>
</dbReference>
<evidence type="ECO:0000256" key="4">
    <source>
        <dbReference type="ARBA" id="ARBA00023163"/>
    </source>
</evidence>
<evidence type="ECO:0000313" key="7">
    <source>
        <dbReference type="Proteomes" id="UP000033632"/>
    </source>
</evidence>
<evidence type="ECO:0000259" key="5">
    <source>
        <dbReference type="PROSITE" id="PS50931"/>
    </source>
</evidence>
<dbReference type="Gene3D" id="3.40.190.290">
    <property type="match status" value="1"/>
</dbReference>